<accession>A0A934JTI1</accession>
<keyword evidence="2" id="KW-0238">DNA-binding</keyword>
<evidence type="ECO:0000313" key="5">
    <source>
        <dbReference type="EMBL" id="MBJ7539628.1"/>
    </source>
</evidence>
<dbReference type="PRINTS" id="PR00033">
    <property type="entry name" value="HTHASNC"/>
</dbReference>
<dbReference type="AlphaFoldDB" id="A0A934JTI1"/>
<dbReference type="GO" id="GO:0005829">
    <property type="term" value="C:cytosol"/>
    <property type="evidence" value="ECO:0007669"/>
    <property type="project" value="TreeGrafter"/>
</dbReference>
<reference evidence="5" key="1">
    <citation type="submission" date="2020-12" db="EMBL/GenBank/DDBJ databases">
        <title>Marinomonas arctica sp. nov., a psychrotolerant bacterium isolated from the Arctic.</title>
        <authorList>
            <person name="Zhang Y."/>
        </authorList>
    </citation>
    <scope>NUCLEOTIDE SEQUENCE</scope>
    <source>
        <strain evidence="5">C1424</strain>
    </source>
</reference>
<dbReference type="Gene3D" id="1.10.10.10">
    <property type="entry name" value="Winged helix-like DNA-binding domain superfamily/Winged helix DNA-binding domain"/>
    <property type="match status" value="1"/>
</dbReference>
<dbReference type="PANTHER" id="PTHR30154:SF34">
    <property type="entry name" value="TRANSCRIPTIONAL REGULATOR AZLB"/>
    <property type="match status" value="1"/>
</dbReference>
<dbReference type="InterPro" id="IPR011008">
    <property type="entry name" value="Dimeric_a/b-barrel"/>
</dbReference>
<feature type="domain" description="HTH asnC-type" evidence="4">
    <location>
        <begin position="3"/>
        <end position="63"/>
    </location>
</feature>
<dbReference type="RefSeq" id="WP_199470022.1">
    <property type="nucleotide sequence ID" value="NZ_JAEMNX010000028.1"/>
</dbReference>
<comment type="caution">
    <text evidence="5">The sequence shown here is derived from an EMBL/GenBank/DDBJ whole genome shotgun (WGS) entry which is preliminary data.</text>
</comment>
<dbReference type="SUPFAM" id="SSF46785">
    <property type="entry name" value="Winged helix' DNA-binding domain"/>
    <property type="match status" value="1"/>
</dbReference>
<gene>
    <name evidence="5" type="ORF">I8J31_18280</name>
</gene>
<dbReference type="SMART" id="SM00344">
    <property type="entry name" value="HTH_ASNC"/>
    <property type="match status" value="1"/>
</dbReference>
<dbReference type="Pfam" id="PF01037">
    <property type="entry name" value="AsnC_trans_reg"/>
    <property type="match status" value="1"/>
</dbReference>
<evidence type="ECO:0000256" key="3">
    <source>
        <dbReference type="ARBA" id="ARBA00023163"/>
    </source>
</evidence>
<keyword evidence="1" id="KW-0805">Transcription regulation</keyword>
<dbReference type="PANTHER" id="PTHR30154">
    <property type="entry name" value="LEUCINE-RESPONSIVE REGULATORY PROTEIN"/>
    <property type="match status" value="1"/>
</dbReference>
<name>A0A934JTI1_9GAMM</name>
<evidence type="ECO:0000256" key="2">
    <source>
        <dbReference type="ARBA" id="ARBA00023125"/>
    </source>
</evidence>
<dbReference type="SUPFAM" id="SSF54909">
    <property type="entry name" value="Dimeric alpha+beta barrel"/>
    <property type="match status" value="1"/>
</dbReference>
<dbReference type="GO" id="GO:0043200">
    <property type="term" value="P:response to amino acid"/>
    <property type="evidence" value="ECO:0007669"/>
    <property type="project" value="TreeGrafter"/>
</dbReference>
<dbReference type="Proteomes" id="UP000628710">
    <property type="component" value="Unassembled WGS sequence"/>
</dbReference>
<protein>
    <submittedName>
        <fullName evidence="5">Lrp/AsnC family transcriptional regulator</fullName>
    </submittedName>
</protein>
<evidence type="ECO:0000259" key="4">
    <source>
        <dbReference type="PROSITE" id="PS50956"/>
    </source>
</evidence>
<dbReference type="GO" id="GO:0043565">
    <property type="term" value="F:sequence-specific DNA binding"/>
    <property type="evidence" value="ECO:0007669"/>
    <property type="project" value="InterPro"/>
</dbReference>
<dbReference type="Gene3D" id="3.30.70.920">
    <property type="match status" value="1"/>
</dbReference>
<sequence>MVLDRFDQHILALLVEDARQSVSEIGRKVSLSRSAVTDRIKRMEEQGHITGYHAHISKEEGVTAYIALTFRPLSCELVLPLIGEIPEIKLAHSISGDLDLMLLVQTPSMDRLNEIREKMEGWPNLHKVVTHMCLAKRLDRW</sequence>
<evidence type="ECO:0000313" key="6">
    <source>
        <dbReference type="Proteomes" id="UP000628710"/>
    </source>
</evidence>
<dbReference type="InterPro" id="IPR036388">
    <property type="entry name" value="WH-like_DNA-bd_sf"/>
</dbReference>
<keyword evidence="3" id="KW-0804">Transcription</keyword>
<evidence type="ECO:0000256" key="1">
    <source>
        <dbReference type="ARBA" id="ARBA00023015"/>
    </source>
</evidence>
<dbReference type="InterPro" id="IPR000485">
    <property type="entry name" value="AsnC-type_HTH_dom"/>
</dbReference>
<dbReference type="InterPro" id="IPR019888">
    <property type="entry name" value="Tscrpt_reg_AsnC-like"/>
</dbReference>
<dbReference type="InterPro" id="IPR019887">
    <property type="entry name" value="Tscrpt_reg_AsnC/Lrp_C"/>
</dbReference>
<proteinExistence type="predicted"/>
<dbReference type="EMBL" id="JAEMNX010000028">
    <property type="protein sequence ID" value="MBJ7539628.1"/>
    <property type="molecule type" value="Genomic_DNA"/>
</dbReference>
<organism evidence="5 6">
    <name type="scientific">Marinomonas transparens</name>
    <dbReference type="NCBI Taxonomy" id="2795388"/>
    <lineage>
        <taxon>Bacteria</taxon>
        <taxon>Pseudomonadati</taxon>
        <taxon>Pseudomonadota</taxon>
        <taxon>Gammaproteobacteria</taxon>
        <taxon>Oceanospirillales</taxon>
        <taxon>Oceanospirillaceae</taxon>
        <taxon>Marinomonas</taxon>
    </lineage>
</organism>
<keyword evidence="6" id="KW-1185">Reference proteome</keyword>
<dbReference type="InterPro" id="IPR036390">
    <property type="entry name" value="WH_DNA-bd_sf"/>
</dbReference>
<dbReference type="Pfam" id="PF13404">
    <property type="entry name" value="HTH_AsnC-type"/>
    <property type="match status" value="1"/>
</dbReference>
<dbReference type="PROSITE" id="PS50956">
    <property type="entry name" value="HTH_ASNC_2"/>
    <property type="match status" value="1"/>
</dbReference>